<dbReference type="InterPro" id="IPR028348">
    <property type="entry name" value="FAD-binding_protein"/>
</dbReference>
<dbReference type="SUPFAM" id="SSF51905">
    <property type="entry name" value="FAD/NAD(P)-binding domain"/>
    <property type="match status" value="1"/>
</dbReference>
<dbReference type="Proteomes" id="UP000823922">
    <property type="component" value="Unassembled WGS sequence"/>
</dbReference>
<sequence>PRDETLQSSVRGLYPCGEGAGYAGGITSAAMDGMRVAEAIAARYQIFQKNERKTLLRGGNDGTVSE</sequence>
<feature type="non-terminal residue" evidence="1">
    <location>
        <position position="1"/>
    </location>
</feature>
<dbReference type="Gene3D" id="3.50.50.60">
    <property type="entry name" value="FAD/NAD(P)-binding domain"/>
    <property type="match status" value="1"/>
</dbReference>
<evidence type="ECO:0000313" key="2">
    <source>
        <dbReference type="Proteomes" id="UP000823922"/>
    </source>
</evidence>
<reference evidence="1" key="2">
    <citation type="submission" date="2021-04" db="EMBL/GenBank/DDBJ databases">
        <authorList>
            <person name="Gilroy R."/>
        </authorList>
    </citation>
    <scope>NUCLEOTIDE SEQUENCE</scope>
    <source>
        <strain evidence="1">ChiBcec1-1630</strain>
    </source>
</reference>
<accession>A0A9D2QLV8</accession>
<reference evidence="1" key="1">
    <citation type="journal article" date="2021" name="PeerJ">
        <title>Extensive microbial diversity within the chicken gut microbiome revealed by metagenomics and culture.</title>
        <authorList>
            <person name="Gilroy R."/>
            <person name="Ravi A."/>
            <person name="Getino M."/>
            <person name="Pursley I."/>
            <person name="Horton D.L."/>
            <person name="Alikhan N.F."/>
            <person name="Baker D."/>
            <person name="Gharbi K."/>
            <person name="Hall N."/>
            <person name="Watson M."/>
            <person name="Adriaenssens E.M."/>
            <person name="Foster-Nyarko E."/>
            <person name="Jarju S."/>
            <person name="Secka A."/>
            <person name="Antonio M."/>
            <person name="Oren A."/>
            <person name="Chaudhuri R.R."/>
            <person name="La Ragione R."/>
            <person name="Hildebrand F."/>
            <person name="Pallen M.J."/>
        </authorList>
    </citation>
    <scope>NUCLEOTIDE SEQUENCE</scope>
    <source>
        <strain evidence="1">ChiBcec1-1630</strain>
    </source>
</reference>
<dbReference type="AlphaFoldDB" id="A0A9D2QLV8"/>
<comment type="caution">
    <text evidence="1">The sequence shown here is derived from an EMBL/GenBank/DDBJ whole genome shotgun (WGS) entry which is preliminary data.</text>
</comment>
<gene>
    <name evidence="1" type="ORF">H9926_13760</name>
</gene>
<name>A0A9D2QLV8_9FIRM</name>
<proteinExistence type="predicted"/>
<dbReference type="EMBL" id="DWVS01000356">
    <property type="protein sequence ID" value="HJC89065.1"/>
    <property type="molecule type" value="Genomic_DNA"/>
</dbReference>
<evidence type="ECO:0000313" key="1">
    <source>
        <dbReference type="EMBL" id="HJC89065.1"/>
    </source>
</evidence>
<dbReference type="PANTHER" id="PTHR42842">
    <property type="entry name" value="FAD/NAD(P)-BINDING OXIDOREDUCTASE"/>
    <property type="match status" value="1"/>
</dbReference>
<dbReference type="PANTHER" id="PTHR42842:SF3">
    <property type="entry name" value="FAD_NAD(P)-BINDING OXIDOREDUCTASE FAMILY PROTEIN"/>
    <property type="match status" value="1"/>
</dbReference>
<evidence type="ECO:0008006" key="3">
    <source>
        <dbReference type="Google" id="ProtNLM"/>
    </source>
</evidence>
<dbReference type="InterPro" id="IPR036188">
    <property type="entry name" value="FAD/NAD-bd_sf"/>
</dbReference>
<organism evidence="1 2">
    <name type="scientific">Candidatus Eisenbergiella intestinigallinarum</name>
    <dbReference type="NCBI Taxonomy" id="2838549"/>
    <lineage>
        <taxon>Bacteria</taxon>
        <taxon>Bacillati</taxon>
        <taxon>Bacillota</taxon>
        <taxon>Clostridia</taxon>
        <taxon>Lachnospirales</taxon>
        <taxon>Lachnospiraceae</taxon>
        <taxon>Eisenbergiella</taxon>
    </lineage>
</organism>
<protein>
    <recommendedName>
        <fullName evidence="3">FAD-dependent oxidoreductase</fullName>
    </recommendedName>
</protein>